<dbReference type="GO" id="GO:0006535">
    <property type="term" value="P:cysteine biosynthetic process from serine"/>
    <property type="evidence" value="ECO:0007669"/>
    <property type="project" value="TreeGrafter"/>
</dbReference>
<dbReference type="PANTHER" id="PTHR32268">
    <property type="entry name" value="HOMOSERINE O-ACETYLTRANSFERASE"/>
    <property type="match status" value="1"/>
</dbReference>
<dbReference type="GO" id="GO:0005739">
    <property type="term" value="C:mitochondrion"/>
    <property type="evidence" value="ECO:0007669"/>
    <property type="project" value="TreeGrafter"/>
</dbReference>
<dbReference type="PIRSF" id="PIRSF000443">
    <property type="entry name" value="Homoser_Ac_trans"/>
    <property type="match status" value="1"/>
</dbReference>
<comment type="similarity">
    <text evidence="1">Belongs to the AB hydrolase superfamily. MetX family.</text>
</comment>
<dbReference type="OrthoDB" id="444135at2759"/>
<dbReference type="eggNOG" id="ENOG502QR3J">
    <property type="taxonomic scope" value="Eukaryota"/>
</dbReference>
<evidence type="ECO:0000313" key="5">
    <source>
        <dbReference type="EMBL" id="CAX45444.1"/>
    </source>
</evidence>
<organism evidence="5 6">
    <name type="scientific">Candida dubliniensis (strain CD36 / ATCC MYA-646 / CBS 7987 / NCPF 3949 / NRRL Y-17841)</name>
    <name type="common">Yeast</name>
    <dbReference type="NCBI Taxonomy" id="573826"/>
    <lineage>
        <taxon>Eukaryota</taxon>
        <taxon>Fungi</taxon>
        <taxon>Dikarya</taxon>
        <taxon>Ascomycota</taxon>
        <taxon>Saccharomycotina</taxon>
        <taxon>Pichiomycetes</taxon>
        <taxon>Debaryomycetaceae</taxon>
        <taxon>Candida/Lodderomyces clade</taxon>
        <taxon>Candida</taxon>
    </lineage>
</organism>
<dbReference type="EMBL" id="FM992688">
    <property type="protein sequence ID" value="CAX45444.1"/>
    <property type="molecule type" value="Genomic_DNA"/>
</dbReference>
<dbReference type="InterPro" id="IPR008220">
    <property type="entry name" value="HAT_MetX-like"/>
</dbReference>
<evidence type="ECO:0000259" key="3">
    <source>
        <dbReference type="Pfam" id="PF00561"/>
    </source>
</evidence>
<dbReference type="SUPFAM" id="SSF53474">
    <property type="entry name" value="alpha/beta-Hydrolases"/>
    <property type="match status" value="1"/>
</dbReference>
<dbReference type="Gene3D" id="3.40.50.1820">
    <property type="entry name" value="alpha/beta hydrolase"/>
    <property type="match status" value="1"/>
</dbReference>
<keyword evidence="5" id="KW-0012">Acyltransferase</keyword>
<dbReference type="KEGG" id="cdu:CD36_10900"/>
<sequence>MLSASTKKLLPKLPIGCSPSRKIILYSSKLFSTSSTYYKPLQSEKTTGSNPALTFPCLDKLEHKNEQLSKGNLKASSTSLESGPEPSYGNVKTGFHVYKSKKPIFLDHGGHLPEYEIAYETWGQLNKEKSNLVLVHTGLSASSHAKSQPENQQNGWWENFIGSGKFIDTDKYFVVCTNVLGGCYGSTGPSSIDPANNEQYATRFPILSVNDMVRAQRELVRDQFGVDKIHASIGASMGGMQSLAYGWEFPDEVEKIITISGCARSHPYSIALRYTQRQVLMSDPNWNRGSYYNKTPPHVGMKLAREIATVTYRSGPEWEYRFGRQRADESQPPALCPDFLVETYLDHAGEKFCLEYDANSWLYVSKAMDLFDLGYKSRSKALESRSKAESSYSGKVTSNIPKLAIPETPYQEKSTKAIITVEEGHLDLKKGMTRLANKDVLVVGVESDILFPVWQQREIADVLMENNVSGNVEYFELGNDISNYGHDTFLLSLNDIGRPVKKFLED</sequence>
<dbReference type="EC" id="2.3.1.31" evidence="5"/>
<protein>
    <submittedName>
        <fullName evidence="5">Homoserine o-acetyltransferase, putative</fullName>
        <ecNumber evidence="5">2.3.1.31</ecNumber>
    </submittedName>
</protein>
<dbReference type="NCBIfam" id="TIGR01392">
    <property type="entry name" value="homoserO_Ac_trn"/>
    <property type="match status" value="1"/>
</dbReference>
<reference evidence="5 6" key="1">
    <citation type="journal article" date="2009" name="Genome Res.">
        <title>Comparative genomics of the fungal pathogens Candida dubliniensis and Candida albicans.</title>
        <authorList>
            <person name="Jackson A.P."/>
            <person name="Gamble J.A."/>
            <person name="Yeomans T."/>
            <person name="Moran G.P."/>
            <person name="Saunders D."/>
            <person name="Harris D."/>
            <person name="Aslett M."/>
            <person name="Barrell J.F."/>
            <person name="Butler G."/>
            <person name="Citiulo F."/>
            <person name="Coleman D.C."/>
            <person name="de Groot P.W.J."/>
            <person name="Goodwin T.J."/>
            <person name="Quail M.A."/>
            <person name="McQuillan J."/>
            <person name="Munro C.A."/>
            <person name="Pain A."/>
            <person name="Poulter R.T."/>
            <person name="Rajandream M.A."/>
            <person name="Renauld H."/>
            <person name="Spiering M.J."/>
            <person name="Tivey A."/>
            <person name="Gow N.A.R."/>
            <person name="Barrell B."/>
            <person name="Sullivan D.J."/>
            <person name="Berriman M."/>
        </authorList>
    </citation>
    <scope>NUCLEOTIDE SEQUENCE [LARGE SCALE GENOMIC DNA]</scope>
    <source>
        <strain evidence="6">CD36 / ATCC MYA-646 / CBS 7987 / NCPF 3949 / NRRL Y-17841</strain>
    </source>
</reference>
<proteinExistence type="inferred from homology"/>
<dbReference type="GeneID" id="8045280"/>
<feature type="region of interest" description="Disordered" evidence="2">
    <location>
        <begin position="68"/>
        <end position="87"/>
    </location>
</feature>
<dbReference type="HAMAP" id="MF_00296">
    <property type="entry name" value="MetX_acyltransf"/>
    <property type="match status" value="1"/>
</dbReference>
<dbReference type="RefSeq" id="XP_002417732.1">
    <property type="nucleotide sequence ID" value="XM_002417687.1"/>
</dbReference>
<dbReference type="GO" id="GO:0009001">
    <property type="term" value="F:serine O-acetyltransferase activity"/>
    <property type="evidence" value="ECO:0007669"/>
    <property type="project" value="TreeGrafter"/>
</dbReference>
<dbReference type="Proteomes" id="UP000002605">
    <property type="component" value="Chromosome 1"/>
</dbReference>
<name>B9W9G2_CANDC</name>
<evidence type="ECO:0000313" key="4">
    <source>
        <dbReference type="CGD" id="CAL0000169864"/>
    </source>
</evidence>
<keyword evidence="6" id="KW-1185">Reference proteome</keyword>
<dbReference type="HOGENOM" id="CLU_028760_7_0_1"/>
<dbReference type="GO" id="GO:0009086">
    <property type="term" value="P:methionine biosynthetic process"/>
    <property type="evidence" value="ECO:0007669"/>
    <property type="project" value="TreeGrafter"/>
</dbReference>
<feature type="compositionally biased region" description="Polar residues" evidence="2">
    <location>
        <begin position="68"/>
        <end position="81"/>
    </location>
</feature>
<feature type="domain" description="AB hydrolase-1" evidence="3">
    <location>
        <begin position="132"/>
        <end position="461"/>
    </location>
</feature>
<keyword evidence="5" id="KW-0808">Transferase</keyword>
<gene>
    <name evidence="4" type="ordered locus">Cd36_10900</name>
    <name evidence="5" type="ORF">CD36_10900</name>
</gene>
<dbReference type="AlphaFoldDB" id="B9W9G2"/>
<dbReference type="InterPro" id="IPR029058">
    <property type="entry name" value="AB_hydrolase_fold"/>
</dbReference>
<evidence type="ECO:0000313" key="6">
    <source>
        <dbReference type="Proteomes" id="UP000002605"/>
    </source>
</evidence>
<evidence type="ECO:0000256" key="1">
    <source>
        <dbReference type="ARBA" id="ARBA00006886"/>
    </source>
</evidence>
<dbReference type="GO" id="GO:0004414">
    <property type="term" value="F:homoserine O-acetyltransferase activity"/>
    <property type="evidence" value="ECO:0007669"/>
    <property type="project" value="UniProtKB-EC"/>
</dbReference>
<dbReference type="CGD" id="CAL0000169864">
    <property type="gene designation" value="Cd36_10900"/>
</dbReference>
<dbReference type="Pfam" id="PF00561">
    <property type="entry name" value="Abhydrolase_1"/>
    <property type="match status" value="1"/>
</dbReference>
<dbReference type="GO" id="GO:0009092">
    <property type="term" value="P:homoserine metabolic process"/>
    <property type="evidence" value="ECO:0007669"/>
    <property type="project" value="TreeGrafter"/>
</dbReference>
<dbReference type="InterPro" id="IPR000073">
    <property type="entry name" value="AB_hydrolase_1"/>
</dbReference>
<accession>B9W9G2</accession>
<evidence type="ECO:0000256" key="2">
    <source>
        <dbReference type="SAM" id="MobiDB-lite"/>
    </source>
</evidence>
<dbReference type="PANTHER" id="PTHR32268:SF16">
    <property type="entry name" value="SERINE O-SUCCINYLTRANSFERASE"/>
    <property type="match status" value="1"/>
</dbReference>
<dbReference type="NCBIfam" id="NF001209">
    <property type="entry name" value="PRK00175.1"/>
    <property type="match status" value="1"/>
</dbReference>